<evidence type="ECO:0000313" key="16">
    <source>
        <dbReference type="WBParaSite" id="TCNE_0001161101-mRNA-1"/>
    </source>
</evidence>
<keyword evidence="5 10" id="KW-0175">Coiled coil</keyword>
<evidence type="ECO:0000256" key="2">
    <source>
        <dbReference type="ARBA" id="ARBA00004430"/>
    </source>
</evidence>
<dbReference type="GO" id="GO:0008017">
    <property type="term" value="F:microtubule binding"/>
    <property type="evidence" value="ECO:0007669"/>
    <property type="project" value="InterPro"/>
</dbReference>
<accession>A0A183USZ1</accession>
<evidence type="ECO:0000256" key="10">
    <source>
        <dbReference type="SAM" id="Coils"/>
    </source>
</evidence>
<dbReference type="GO" id="GO:0042073">
    <property type="term" value="P:intraciliary transport"/>
    <property type="evidence" value="ECO:0007669"/>
    <property type="project" value="TreeGrafter"/>
</dbReference>
<dbReference type="GO" id="GO:0036064">
    <property type="term" value="C:ciliary basal body"/>
    <property type="evidence" value="ECO:0007669"/>
    <property type="project" value="TreeGrafter"/>
</dbReference>
<comment type="subcellular location">
    <subcellularLocation>
        <location evidence="2">Cytoplasm</location>
        <location evidence="2">Cytoskeleton</location>
        <location evidence="2">Cilium axoneme</location>
    </subcellularLocation>
    <subcellularLocation>
        <location evidence="1">Cytoplasm</location>
        <location evidence="1">Cytoskeleton</location>
        <location evidence="1">Cilium basal body</location>
    </subcellularLocation>
</comment>
<feature type="compositionally biased region" description="Basic and acidic residues" evidence="11">
    <location>
        <begin position="162"/>
        <end position="204"/>
    </location>
</feature>
<keyword evidence="7" id="KW-0966">Cell projection</keyword>
<dbReference type="Gene3D" id="1.10.418.50">
    <property type="entry name" value="Microtubule-binding protein MIP-T3"/>
    <property type="match status" value="1"/>
</dbReference>
<dbReference type="FunFam" id="1.10.418.50:FF:000001">
    <property type="entry name" value="TRAF3-interacting protein 1 isoform X1"/>
    <property type="match status" value="1"/>
</dbReference>
<feature type="domain" description="TRAF3-interacting protein 1 N-terminal" evidence="12">
    <location>
        <begin position="4"/>
        <end position="112"/>
    </location>
</feature>
<dbReference type="WBParaSite" id="TCNE_0001161101-mRNA-1">
    <property type="protein sequence ID" value="TCNE_0001161101-mRNA-1"/>
    <property type="gene ID" value="TCNE_0001161101"/>
</dbReference>
<evidence type="ECO:0000256" key="5">
    <source>
        <dbReference type="ARBA" id="ARBA00023054"/>
    </source>
</evidence>
<gene>
    <name evidence="14" type="ORF">TCNE_LOCUS11611</name>
</gene>
<dbReference type="GO" id="GO:0048731">
    <property type="term" value="P:system development"/>
    <property type="evidence" value="ECO:0007669"/>
    <property type="project" value="UniProtKB-ARBA"/>
</dbReference>
<reference evidence="16" key="1">
    <citation type="submission" date="2016-06" db="UniProtKB">
        <authorList>
            <consortium name="WormBaseParasite"/>
        </authorList>
    </citation>
    <scope>IDENTIFICATION</scope>
</reference>
<evidence type="ECO:0000259" key="13">
    <source>
        <dbReference type="Pfam" id="PF17749"/>
    </source>
</evidence>
<feature type="region of interest" description="Disordered" evidence="11">
    <location>
        <begin position="115"/>
        <end position="277"/>
    </location>
</feature>
<dbReference type="GO" id="GO:0048513">
    <property type="term" value="P:animal organ development"/>
    <property type="evidence" value="ECO:0007669"/>
    <property type="project" value="UniProtKB-ARBA"/>
</dbReference>
<dbReference type="Pfam" id="PF17749">
    <property type="entry name" value="MIP-T3_C"/>
    <property type="match status" value="1"/>
</dbReference>
<dbReference type="InterPro" id="IPR041476">
    <property type="entry name" value="TRAF3IP1_C"/>
</dbReference>
<feature type="coiled-coil region" evidence="10">
    <location>
        <begin position="471"/>
        <end position="505"/>
    </location>
</feature>
<dbReference type="EMBL" id="UYWY01020923">
    <property type="protein sequence ID" value="VDM42932.1"/>
    <property type="molecule type" value="Genomic_DNA"/>
</dbReference>
<evidence type="ECO:0000256" key="4">
    <source>
        <dbReference type="ARBA" id="ARBA00022794"/>
    </source>
</evidence>
<keyword evidence="15" id="KW-1185">Reference proteome</keyword>
<evidence type="ECO:0000256" key="8">
    <source>
        <dbReference type="ARBA" id="ARBA00043971"/>
    </source>
</evidence>
<dbReference type="InterPro" id="IPR040468">
    <property type="entry name" value="TRAF3IP1_N"/>
</dbReference>
<feature type="domain" description="TRAF3-interacting protein 1 C-terminal" evidence="13">
    <location>
        <begin position="373"/>
        <end position="519"/>
    </location>
</feature>
<organism evidence="15 16">
    <name type="scientific">Toxocara canis</name>
    <name type="common">Canine roundworm</name>
    <dbReference type="NCBI Taxonomy" id="6265"/>
    <lineage>
        <taxon>Eukaryota</taxon>
        <taxon>Metazoa</taxon>
        <taxon>Ecdysozoa</taxon>
        <taxon>Nematoda</taxon>
        <taxon>Chromadorea</taxon>
        <taxon>Rhabditida</taxon>
        <taxon>Spirurina</taxon>
        <taxon>Ascaridomorpha</taxon>
        <taxon>Ascaridoidea</taxon>
        <taxon>Toxocaridae</taxon>
        <taxon>Toxocara</taxon>
    </lineage>
</organism>
<dbReference type="InterPro" id="IPR042576">
    <property type="entry name" value="TRAF3IP1_N_sf"/>
</dbReference>
<dbReference type="PANTHER" id="PTHR31363">
    <property type="entry name" value="TRAF3-INTERACTING PROTEIN 1"/>
    <property type="match status" value="1"/>
</dbReference>
<evidence type="ECO:0000256" key="11">
    <source>
        <dbReference type="SAM" id="MobiDB-lite"/>
    </source>
</evidence>
<evidence type="ECO:0000256" key="6">
    <source>
        <dbReference type="ARBA" id="ARBA00023212"/>
    </source>
</evidence>
<keyword evidence="6" id="KW-0206">Cytoskeleton</keyword>
<proteinExistence type="inferred from homology"/>
<evidence type="ECO:0000256" key="9">
    <source>
        <dbReference type="ARBA" id="ARBA00070492"/>
    </source>
</evidence>
<keyword evidence="4" id="KW-0970">Cilium biogenesis/degradation</keyword>
<protein>
    <recommendedName>
        <fullName evidence="9">TRAF3-interacting protein 1</fullName>
    </recommendedName>
</protein>
<dbReference type="GO" id="GO:0005930">
    <property type="term" value="C:axoneme"/>
    <property type="evidence" value="ECO:0007669"/>
    <property type="project" value="UniProtKB-SubCell"/>
</dbReference>
<dbReference type="GO" id="GO:0060271">
    <property type="term" value="P:cilium assembly"/>
    <property type="evidence" value="ECO:0007669"/>
    <property type="project" value="TreeGrafter"/>
</dbReference>
<keyword evidence="3" id="KW-0963">Cytoplasm</keyword>
<feature type="region of interest" description="Disordered" evidence="11">
    <location>
        <begin position="297"/>
        <end position="319"/>
    </location>
</feature>
<feature type="compositionally biased region" description="Basic and acidic residues" evidence="11">
    <location>
        <begin position="213"/>
        <end position="239"/>
    </location>
</feature>
<evidence type="ECO:0000256" key="1">
    <source>
        <dbReference type="ARBA" id="ARBA00004120"/>
    </source>
</evidence>
<dbReference type="GO" id="GO:0030992">
    <property type="term" value="C:intraciliary transport particle B"/>
    <property type="evidence" value="ECO:0007669"/>
    <property type="project" value="TreeGrafter"/>
</dbReference>
<name>A0A183USZ1_TOXCA</name>
<feature type="compositionally biased region" description="Basic and acidic residues" evidence="11">
    <location>
        <begin position="131"/>
        <end position="155"/>
    </location>
</feature>
<evidence type="ECO:0000313" key="15">
    <source>
        <dbReference type="Proteomes" id="UP000050794"/>
    </source>
</evidence>
<feature type="compositionally biased region" description="Polar residues" evidence="11">
    <location>
        <begin position="115"/>
        <end position="129"/>
    </location>
</feature>
<evidence type="ECO:0000259" key="12">
    <source>
        <dbReference type="Pfam" id="PF10243"/>
    </source>
</evidence>
<evidence type="ECO:0000256" key="7">
    <source>
        <dbReference type="ARBA" id="ARBA00023273"/>
    </source>
</evidence>
<dbReference type="AlphaFoldDB" id="A0A183USZ1"/>
<reference evidence="14 15" key="2">
    <citation type="submission" date="2018-11" db="EMBL/GenBank/DDBJ databases">
        <authorList>
            <consortium name="Pathogen Informatics"/>
        </authorList>
    </citation>
    <scope>NUCLEOTIDE SEQUENCE [LARGE SCALE GENOMIC DNA]</scope>
</reference>
<dbReference type="Proteomes" id="UP000050794">
    <property type="component" value="Unassembled WGS sequence"/>
</dbReference>
<dbReference type="InterPro" id="IPR018799">
    <property type="entry name" value="TRAF3IP1"/>
</dbReference>
<sequence>METEKTRQLFAPLIQRPPLTDQLLQRPPFKFLHDVINATIQNTGFLLDTFTSEELDSSAMKDKATKVEFLQKLITALNDDGSLKSVKAAKIVAGKEPELTNLLLQKLAKDAASYQTRNGQLQSKINNGSVIREKGTDEKKEKKSRHHDKEETREKSVRKKDRSSSRDHGKKESKEKRRSSRDKDKPSGKSKKKEEKNGESEKENGNNFASRKISIDEGHFEDGEMEILTKEEGAVHADEEPSGTAKTEDSGIADDLGNELEPVPPPPAQRQQNRCVEVQSHLTSRLNDLLILMTASGRPQTSMGRPGTAMARPAPPKLKKKQVAEVEREVEPVAETSTVIVDERNENDEDFVVESDPAIESIERVDADQIVSDEHGGLVRKILETKKELEAGIDEDAPKFSSTSVFDENERDRTKKEVEKMQKAIQQLTQTTHPLARLFDYIQEDVDSMVKEMDDWRNETKRNTMELRERNANSVDNAERLLMTLKELEDEIKEMRTTIAHTNANIIINEQKIRTLVQNL</sequence>
<evidence type="ECO:0000313" key="14">
    <source>
        <dbReference type="EMBL" id="VDM42932.1"/>
    </source>
</evidence>
<comment type="similarity">
    <text evidence="8">Belongs to the TRAF3IP1 family.</text>
</comment>
<dbReference type="PANTHER" id="PTHR31363:SF0">
    <property type="entry name" value="TRAF3-INTERACTING PROTEIN 1"/>
    <property type="match status" value="1"/>
</dbReference>
<evidence type="ECO:0000256" key="3">
    <source>
        <dbReference type="ARBA" id="ARBA00022490"/>
    </source>
</evidence>
<dbReference type="GO" id="GO:0070507">
    <property type="term" value="P:regulation of microtubule cytoskeleton organization"/>
    <property type="evidence" value="ECO:0007669"/>
    <property type="project" value="TreeGrafter"/>
</dbReference>
<dbReference type="Pfam" id="PF10243">
    <property type="entry name" value="MIP-T3"/>
    <property type="match status" value="1"/>
</dbReference>